<comment type="caution">
    <text evidence="1">The sequence shown here is derived from an EMBL/GenBank/DDBJ whole genome shotgun (WGS) entry which is preliminary data.</text>
</comment>
<name>A0AAN9I8R1_CROPI</name>
<sequence length="108" mass="11766">MLYQMLMESSRSNQYLVVPVVVDNHGCNGNEDINFRFIGFTISGRVVGAVGGGSCSVKNGGRVAFLDFCTDVVFEFIGQSWVLLRGITGSTFLDGSPLYLFLLFPLGE</sequence>
<evidence type="ECO:0000313" key="1">
    <source>
        <dbReference type="EMBL" id="KAK7267820.1"/>
    </source>
</evidence>
<dbReference type="EMBL" id="JAYWIO010000004">
    <property type="protein sequence ID" value="KAK7267820.1"/>
    <property type="molecule type" value="Genomic_DNA"/>
</dbReference>
<dbReference type="AlphaFoldDB" id="A0AAN9I8R1"/>
<gene>
    <name evidence="1" type="ORF">RIF29_20499</name>
</gene>
<dbReference type="Proteomes" id="UP001372338">
    <property type="component" value="Unassembled WGS sequence"/>
</dbReference>
<proteinExistence type="predicted"/>
<organism evidence="1 2">
    <name type="scientific">Crotalaria pallida</name>
    <name type="common">Smooth rattlebox</name>
    <name type="synonym">Crotalaria striata</name>
    <dbReference type="NCBI Taxonomy" id="3830"/>
    <lineage>
        <taxon>Eukaryota</taxon>
        <taxon>Viridiplantae</taxon>
        <taxon>Streptophyta</taxon>
        <taxon>Embryophyta</taxon>
        <taxon>Tracheophyta</taxon>
        <taxon>Spermatophyta</taxon>
        <taxon>Magnoliopsida</taxon>
        <taxon>eudicotyledons</taxon>
        <taxon>Gunneridae</taxon>
        <taxon>Pentapetalae</taxon>
        <taxon>rosids</taxon>
        <taxon>fabids</taxon>
        <taxon>Fabales</taxon>
        <taxon>Fabaceae</taxon>
        <taxon>Papilionoideae</taxon>
        <taxon>50 kb inversion clade</taxon>
        <taxon>genistoids sensu lato</taxon>
        <taxon>core genistoids</taxon>
        <taxon>Crotalarieae</taxon>
        <taxon>Crotalaria</taxon>
    </lineage>
</organism>
<evidence type="ECO:0000313" key="2">
    <source>
        <dbReference type="Proteomes" id="UP001372338"/>
    </source>
</evidence>
<protein>
    <submittedName>
        <fullName evidence="1">Uncharacterized protein</fullName>
    </submittedName>
</protein>
<keyword evidence="2" id="KW-1185">Reference proteome</keyword>
<reference evidence="1 2" key="1">
    <citation type="submission" date="2024-01" db="EMBL/GenBank/DDBJ databases">
        <title>The genomes of 5 underutilized Papilionoideae crops provide insights into root nodulation and disease resistanc.</title>
        <authorList>
            <person name="Yuan L."/>
        </authorList>
    </citation>
    <scope>NUCLEOTIDE SEQUENCE [LARGE SCALE GENOMIC DNA]</scope>
    <source>
        <strain evidence="1">ZHUSHIDOU_FW_LH</strain>
        <tissue evidence="1">Leaf</tissue>
    </source>
</reference>
<accession>A0AAN9I8R1</accession>